<name>A0A5N5Q617_9AGAM</name>
<evidence type="ECO:0000313" key="3">
    <source>
        <dbReference type="EMBL" id="KAB5587402.1"/>
    </source>
</evidence>
<comment type="caution">
    <text evidence="3">The sequence shown here is derived from an EMBL/GenBank/DDBJ whole genome shotgun (WGS) entry which is preliminary data.</text>
</comment>
<gene>
    <name evidence="3" type="ORF">CTheo_9160</name>
</gene>
<keyword evidence="4" id="KW-1185">Reference proteome</keyword>
<keyword evidence="2" id="KW-0732">Signal</keyword>
<reference evidence="3 4" key="1">
    <citation type="journal article" date="2019" name="Fungal Biol. Biotechnol.">
        <title>Draft genome sequence of fastidious pathogen Ceratobasidium theobromae, which causes vascular-streak dieback in Theobroma cacao.</title>
        <authorList>
            <person name="Ali S.S."/>
            <person name="Asman A."/>
            <person name="Shao J."/>
            <person name="Firmansyah A.P."/>
            <person name="Susilo A.W."/>
            <person name="Rosmana A."/>
            <person name="McMahon P."/>
            <person name="Junaid M."/>
            <person name="Guest D."/>
            <person name="Kheng T.Y."/>
            <person name="Meinhardt L.W."/>
            <person name="Bailey B.A."/>
        </authorList>
    </citation>
    <scope>NUCLEOTIDE SEQUENCE [LARGE SCALE GENOMIC DNA]</scope>
    <source>
        <strain evidence="3 4">CT2</strain>
    </source>
</reference>
<dbReference type="AlphaFoldDB" id="A0A5N5Q617"/>
<feature type="chain" id="PRO_5024316503" evidence="2">
    <location>
        <begin position="20"/>
        <end position="216"/>
    </location>
</feature>
<feature type="compositionally biased region" description="Polar residues" evidence="1">
    <location>
        <begin position="131"/>
        <end position="142"/>
    </location>
</feature>
<sequence>MLANFPTIVVVVLGGLATAIPLANPSVPSSREYRSIAARQGAEGGNNKGLFAAKRTHRCYSNDDPKHPEPCHGGRDIIDTQTGPTTLNETIPGQANEELSAVKRTHRYYSGDKPPQHNSVGARGAMEEQTRPTTLNETSRAQGNEELSAVKRSHHCFGNIDRDHPEPCHGEDGPVHAGVHVVIIGNIDFLHLRRQRCRGRANRTGSVKRDEPSPGQ</sequence>
<feature type="region of interest" description="Disordered" evidence="1">
    <location>
        <begin position="59"/>
        <end position="94"/>
    </location>
</feature>
<evidence type="ECO:0000256" key="2">
    <source>
        <dbReference type="SAM" id="SignalP"/>
    </source>
</evidence>
<feature type="compositionally biased region" description="Polar residues" evidence="1">
    <location>
        <begin position="79"/>
        <end position="93"/>
    </location>
</feature>
<proteinExistence type="predicted"/>
<dbReference type="Proteomes" id="UP000383932">
    <property type="component" value="Unassembled WGS sequence"/>
</dbReference>
<evidence type="ECO:0000313" key="4">
    <source>
        <dbReference type="Proteomes" id="UP000383932"/>
    </source>
</evidence>
<feature type="compositionally biased region" description="Basic and acidic residues" evidence="1">
    <location>
        <begin position="60"/>
        <end position="78"/>
    </location>
</feature>
<feature type="signal peptide" evidence="2">
    <location>
        <begin position="1"/>
        <end position="19"/>
    </location>
</feature>
<feature type="region of interest" description="Disordered" evidence="1">
    <location>
        <begin position="108"/>
        <end position="142"/>
    </location>
</feature>
<protein>
    <submittedName>
        <fullName evidence="3">Putative effector protein</fullName>
    </submittedName>
</protein>
<evidence type="ECO:0000256" key="1">
    <source>
        <dbReference type="SAM" id="MobiDB-lite"/>
    </source>
</evidence>
<accession>A0A5N5Q617</accession>
<organism evidence="3 4">
    <name type="scientific">Ceratobasidium theobromae</name>
    <dbReference type="NCBI Taxonomy" id="1582974"/>
    <lineage>
        <taxon>Eukaryota</taxon>
        <taxon>Fungi</taxon>
        <taxon>Dikarya</taxon>
        <taxon>Basidiomycota</taxon>
        <taxon>Agaricomycotina</taxon>
        <taxon>Agaricomycetes</taxon>
        <taxon>Cantharellales</taxon>
        <taxon>Ceratobasidiaceae</taxon>
        <taxon>Ceratobasidium</taxon>
    </lineage>
</organism>
<dbReference type="EMBL" id="SSOP01001134">
    <property type="protein sequence ID" value="KAB5587402.1"/>
    <property type="molecule type" value="Genomic_DNA"/>
</dbReference>